<feature type="compositionally biased region" description="Polar residues" evidence="1">
    <location>
        <begin position="274"/>
        <end position="283"/>
    </location>
</feature>
<dbReference type="Proteomes" id="UP000478052">
    <property type="component" value="Unassembled WGS sequence"/>
</dbReference>
<protein>
    <submittedName>
        <fullName evidence="2">Uncharacterized protein</fullName>
    </submittedName>
</protein>
<keyword evidence="3" id="KW-1185">Reference proteome</keyword>
<gene>
    <name evidence="2" type="ORF">FWK35_00015926</name>
</gene>
<feature type="region of interest" description="Disordered" evidence="1">
    <location>
        <begin position="184"/>
        <end position="218"/>
    </location>
</feature>
<sequence length="283" mass="31706">MLKITIADCKYIELTPVILNTNLFTLLITFQIEPTIRQRKQNFYITKPASKIKLIILLMTISELVLRMKEKLRPREIYLSTKEIEINFLLLYDENRKKSYKKLFSSPVIRAIFTPRHLRPGPRAANVESIDHIHVISLDPPVRLDEKPPDYASVVDLPPPSYDDAIKLDPQRLMDRGHRTAATDTCSVTVVPPDECDKTSSGNNESADNASSQPTAKLAQAIRKSIRDIRKQLTNTVGDGTDVEQQQQQSGSAVHRSDLTVPTALRKPTDGRTAASNAPPTAD</sequence>
<comment type="caution">
    <text evidence="2">The sequence shown here is derived from an EMBL/GenBank/DDBJ whole genome shotgun (WGS) entry which is preliminary data.</text>
</comment>
<accession>A0A6G0ZHF9</accession>
<feature type="region of interest" description="Disordered" evidence="1">
    <location>
        <begin position="236"/>
        <end position="283"/>
    </location>
</feature>
<evidence type="ECO:0000313" key="3">
    <source>
        <dbReference type="Proteomes" id="UP000478052"/>
    </source>
</evidence>
<dbReference type="OrthoDB" id="8188337at2759"/>
<feature type="compositionally biased region" description="Polar residues" evidence="1">
    <location>
        <begin position="199"/>
        <end position="215"/>
    </location>
</feature>
<organism evidence="2 3">
    <name type="scientific">Aphis craccivora</name>
    <name type="common">Cowpea aphid</name>
    <dbReference type="NCBI Taxonomy" id="307492"/>
    <lineage>
        <taxon>Eukaryota</taxon>
        <taxon>Metazoa</taxon>
        <taxon>Ecdysozoa</taxon>
        <taxon>Arthropoda</taxon>
        <taxon>Hexapoda</taxon>
        <taxon>Insecta</taxon>
        <taxon>Pterygota</taxon>
        <taxon>Neoptera</taxon>
        <taxon>Paraneoptera</taxon>
        <taxon>Hemiptera</taxon>
        <taxon>Sternorrhyncha</taxon>
        <taxon>Aphidomorpha</taxon>
        <taxon>Aphidoidea</taxon>
        <taxon>Aphididae</taxon>
        <taxon>Aphidini</taxon>
        <taxon>Aphis</taxon>
        <taxon>Aphis</taxon>
    </lineage>
</organism>
<evidence type="ECO:0000256" key="1">
    <source>
        <dbReference type="SAM" id="MobiDB-lite"/>
    </source>
</evidence>
<evidence type="ECO:0000313" key="2">
    <source>
        <dbReference type="EMBL" id="KAF0770328.1"/>
    </source>
</evidence>
<feature type="compositionally biased region" description="Polar residues" evidence="1">
    <location>
        <begin position="236"/>
        <end position="252"/>
    </location>
</feature>
<proteinExistence type="predicted"/>
<dbReference type="AlphaFoldDB" id="A0A6G0ZHF9"/>
<name>A0A6G0ZHF9_APHCR</name>
<reference evidence="2 3" key="1">
    <citation type="submission" date="2019-08" db="EMBL/GenBank/DDBJ databases">
        <title>Whole genome of Aphis craccivora.</title>
        <authorList>
            <person name="Voronova N.V."/>
            <person name="Shulinski R.S."/>
            <person name="Bandarenka Y.V."/>
            <person name="Zhorov D.G."/>
            <person name="Warner D."/>
        </authorList>
    </citation>
    <scope>NUCLEOTIDE SEQUENCE [LARGE SCALE GENOMIC DNA]</scope>
    <source>
        <strain evidence="2">180601</strain>
        <tissue evidence="2">Whole Body</tissue>
    </source>
</reference>
<dbReference type="EMBL" id="VUJU01000451">
    <property type="protein sequence ID" value="KAF0770328.1"/>
    <property type="molecule type" value="Genomic_DNA"/>
</dbReference>